<keyword evidence="1" id="KW-0560">Oxidoreductase</keyword>
<dbReference type="PANTHER" id="PTHR13847">
    <property type="entry name" value="SARCOSINE DEHYDROGENASE-RELATED"/>
    <property type="match status" value="1"/>
</dbReference>
<reference evidence="3 4" key="1">
    <citation type="submission" date="2019-07" db="EMBL/GenBank/DDBJ databases">
        <title>Full genome sequence of Devosia sp. Gsoil 520.</title>
        <authorList>
            <person name="Im W.-T."/>
        </authorList>
    </citation>
    <scope>NUCLEOTIDE SEQUENCE [LARGE SCALE GENOMIC DNA]</scope>
    <source>
        <strain evidence="3 4">Gsoil 520</strain>
    </source>
</reference>
<keyword evidence="4" id="KW-1185">Reference proteome</keyword>
<proteinExistence type="predicted"/>
<dbReference type="GO" id="GO:0016491">
    <property type="term" value="F:oxidoreductase activity"/>
    <property type="evidence" value="ECO:0007669"/>
    <property type="project" value="UniProtKB-KW"/>
</dbReference>
<dbReference type="GO" id="GO:0005737">
    <property type="term" value="C:cytoplasm"/>
    <property type="evidence" value="ECO:0007669"/>
    <property type="project" value="TreeGrafter"/>
</dbReference>
<name>A0A5B8LZB1_9HYPH</name>
<evidence type="ECO:0000259" key="2">
    <source>
        <dbReference type="Pfam" id="PF01266"/>
    </source>
</evidence>
<dbReference type="InterPro" id="IPR036188">
    <property type="entry name" value="FAD/NAD-bd_sf"/>
</dbReference>
<dbReference type="Gene3D" id="3.50.50.60">
    <property type="entry name" value="FAD/NAD(P)-binding domain"/>
    <property type="match status" value="1"/>
</dbReference>
<feature type="domain" description="FAD dependent oxidoreductase" evidence="2">
    <location>
        <begin position="35"/>
        <end position="386"/>
    </location>
</feature>
<dbReference type="PANTHER" id="PTHR13847:SF281">
    <property type="entry name" value="FAD DEPENDENT OXIDOREDUCTASE DOMAIN-CONTAINING PROTEIN"/>
    <property type="match status" value="1"/>
</dbReference>
<dbReference type="OrthoDB" id="9806601at2"/>
<gene>
    <name evidence="3" type="ORF">FPZ08_19365</name>
</gene>
<dbReference type="InterPro" id="IPR006076">
    <property type="entry name" value="FAD-dep_OxRdtase"/>
</dbReference>
<evidence type="ECO:0000313" key="4">
    <source>
        <dbReference type="Proteomes" id="UP000315364"/>
    </source>
</evidence>
<dbReference type="Gene3D" id="3.30.9.10">
    <property type="entry name" value="D-Amino Acid Oxidase, subunit A, domain 2"/>
    <property type="match status" value="1"/>
</dbReference>
<sequence length="445" mass="49060">MVDSVLADDFQARCYWWEDFAPLRSEGELPARAPVLIIGSGFAGLSAALELSKRNVQVVVVDAREIGWGASSRNGGGVGAALGIGKSFTGKQTLPSSVIRELRTDAAQAFPLVLKLIEEENIDCKLRHAGRFVGAATPRHYEDMRKRAAELNSTTATNSYVLSREEQRSEVGSDYYFGGMVTDDGATIQPALYVKGLIEACLRRGVQFISNTPVTKLEQQGKLWKVTTSAGACLVDDVIVATNGYTSAVTPALSKRIIPVASHIIASEKLPESTMKELFPKGKMISDSKRVLYYYRPSPDGTRVIFGGRARFTQVGEEKIGMLLQRAMVERFPQIEGVKVSYAWSGLLGFTLDATAHMGKIDGLHYCMGCNGSGISMMTYLGYQTARKVAQARDYSCAFEKHRFPGLPFYNGDTWFLPMVGSYYRMRDDIDRAWGVRKHNRQSGH</sequence>
<dbReference type="SUPFAM" id="SSF51905">
    <property type="entry name" value="FAD/NAD(P)-binding domain"/>
    <property type="match status" value="1"/>
</dbReference>
<accession>A0A5B8LZB1</accession>
<dbReference type="EMBL" id="CP042304">
    <property type="protein sequence ID" value="QDZ12710.1"/>
    <property type="molecule type" value="Genomic_DNA"/>
</dbReference>
<organism evidence="3 4">
    <name type="scientific">Devosia ginsengisoli</name>
    <dbReference type="NCBI Taxonomy" id="400770"/>
    <lineage>
        <taxon>Bacteria</taxon>
        <taxon>Pseudomonadati</taxon>
        <taxon>Pseudomonadota</taxon>
        <taxon>Alphaproteobacteria</taxon>
        <taxon>Hyphomicrobiales</taxon>
        <taxon>Devosiaceae</taxon>
        <taxon>Devosia</taxon>
    </lineage>
</organism>
<dbReference type="AlphaFoldDB" id="A0A5B8LZB1"/>
<dbReference type="KEGG" id="dea:FPZ08_19365"/>
<protein>
    <submittedName>
        <fullName evidence="3">FAD-binding oxidoreductase</fullName>
    </submittedName>
</protein>
<evidence type="ECO:0000313" key="3">
    <source>
        <dbReference type="EMBL" id="QDZ12710.1"/>
    </source>
</evidence>
<evidence type="ECO:0000256" key="1">
    <source>
        <dbReference type="ARBA" id="ARBA00023002"/>
    </source>
</evidence>
<dbReference type="Pfam" id="PF01266">
    <property type="entry name" value="DAO"/>
    <property type="match status" value="1"/>
</dbReference>
<dbReference type="Proteomes" id="UP000315364">
    <property type="component" value="Chromosome"/>
</dbReference>